<keyword evidence="3" id="KW-1185">Reference proteome</keyword>
<feature type="domain" description="DUF7674" evidence="1">
    <location>
        <begin position="10"/>
        <end position="119"/>
    </location>
</feature>
<gene>
    <name evidence="2" type="ORF">SAMN04488005_1426</name>
</gene>
<dbReference type="EMBL" id="FOYP01000001">
    <property type="protein sequence ID" value="SFR39914.1"/>
    <property type="molecule type" value="Genomic_DNA"/>
</dbReference>
<sequence length="126" mass="14259">MTVLKLYASFRASFAELADATDELHGEAIRAEADPLVYLWFEDLASVLNARMGISDFEAQISRVLTFIDGHWGAGSAEVRACIDTSFVENLFWQVPPHRAEPTWRIMPPRLQNLYIDFHGKPPNLP</sequence>
<accession>A0A1I6GCH1</accession>
<reference evidence="3" key="1">
    <citation type="submission" date="2016-10" db="EMBL/GenBank/DDBJ databases">
        <authorList>
            <person name="Varghese N."/>
            <person name="Submissions S."/>
        </authorList>
    </citation>
    <scope>NUCLEOTIDE SEQUENCE [LARGE SCALE GENOMIC DNA]</scope>
    <source>
        <strain evidence="3">DSM 26879</strain>
    </source>
</reference>
<dbReference type="STRING" id="390270.SAMN04488005_1426"/>
<evidence type="ECO:0000259" key="1">
    <source>
        <dbReference type="Pfam" id="PF24722"/>
    </source>
</evidence>
<proteinExistence type="predicted"/>
<evidence type="ECO:0000313" key="2">
    <source>
        <dbReference type="EMBL" id="SFR39914.1"/>
    </source>
</evidence>
<name>A0A1I6GCH1_9RHOB</name>
<dbReference type="Pfam" id="PF24722">
    <property type="entry name" value="DUF7674"/>
    <property type="match status" value="1"/>
</dbReference>
<dbReference type="OrthoDB" id="8777452at2"/>
<evidence type="ECO:0000313" key="3">
    <source>
        <dbReference type="Proteomes" id="UP000199478"/>
    </source>
</evidence>
<dbReference type="RefSeq" id="WP_090198180.1">
    <property type="nucleotide sequence ID" value="NZ_FOYP01000001.1"/>
</dbReference>
<protein>
    <recommendedName>
        <fullName evidence="1">DUF7674 domain-containing protein</fullName>
    </recommendedName>
</protein>
<dbReference type="InterPro" id="IPR056091">
    <property type="entry name" value="DUF7674"/>
</dbReference>
<dbReference type="Proteomes" id="UP000199478">
    <property type="component" value="Unassembled WGS sequence"/>
</dbReference>
<dbReference type="AlphaFoldDB" id="A0A1I6GCH1"/>
<organism evidence="2 3">
    <name type="scientific">Yoonia tamlensis</name>
    <dbReference type="NCBI Taxonomy" id="390270"/>
    <lineage>
        <taxon>Bacteria</taxon>
        <taxon>Pseudomonadati</taxon>
        <taxon>Pseudomonadota</taxon>
        <taxon>Alphaproteobacteria</taxon>
        <taxon>Rhodobacterales</taxon>
        <taxon>Paracoccaceae</taxon>
        <taxon>Yoonia</taxon>
    </lineage>
</organism>